<dbReference type="SUPFAM" id="SSF49299">
    <property type="entry name" value="PKD domain"/>
    <property type="match status" value="1"/>
</dbReference>
<dbReference type="CDD" id="cd00146">
    <property type="entry name" value="PKD"/>
    <property type="match status" value="1"/>
</dbReference>
<proteinExistence type="predicted"/>
<dbReference type="AlphaFoldDB" id="A0A7V0T3W7"/>
<dbReference type="PROSITE" id="PS51257">
    <property type="entry name" value="PROKAR_LIPOPROTEIN"/>
    <property type="match status" value="1"/>
</dbReference>
<evidence type="ECO:0000313" key="2">
    <source>
        <dbReference type="EMBL" id="HDQ98732.1"/>
    </source>
</evidence>
<reference evidence="2" key="1">
    <citation type="journal article" date="2020" name="mSystems">
        <title>Genome- and Community-Level Interaction Insights into Carbon Utilization and Element Cycling Functions of Hydrothermarchaeota in Hydrothermal Sediment.</title>
        <authorList>
            <person name="Zhou Z."/>
            <person name="Liu Y."/>
            <person name="Xu W."/>
            <person name="Pan J."/>
            <person name="Luo Z.H."/>
            <person name="Li M."/>
        </authorList>
    </citation>
    <scope>NUCLEOTIDE SEQUENCE [LARGE SCALE GENOMIC DNA]</scope>
    <source>
        <strain evidence="2">SpSt-1182</strain>
    </source>
</reference>
<accession>A0A7V0T3W7</accession>
<comment type="caution">
    <text evidence="2">The sequence shown here is derived from an EMBL/GenBank/DDBJ whole genome shotgun (WGS) entry which is preliminary data.</text>
</comment>
<keyword evidence="1" id="KW-0732">Signal</keyword>
<feature type="signal peptide" evidence="1">
    <location>
        <begin position="1"/>
        <end position="23"/>
    </location>
</feature>
<feature type="chain" id="PRO_5031538588" description="PKD domain-containing protein" evidence="1">
    <location>
        <begin position="24"/>
        <end position="323"/>
    </location>
</feature>
<dbReference type="Proteomes" id="UP000885672">
    <property type="component" value="Unassembled WGS sequence"/>
</dbReference>
<protein>
    <recommendedName>
        <fullName evidence="3">PKD domain-containing protein</fullName>
    </recommendedName>
</protein>
<organism evidence="2">
    <name type="scientific">candidate division WOR-3 bacterium</name>
    <dbReference type="NCBI Taxonomy" id="2052148"/>
    <lineage>
        <taxon>Bacteria</taxon>
        <taxon>Bacteria division WOR-3</taxon>
    </lineage>
</organism>
<evidence type="ECO:0000256" key="1">
    <source>
        <dbReference type="SAM" id="SignalP"/>
    </source>
</evidence>
<sequence length="323" mass="36286">MRKNLALMAVVLAVLFIATGCRNKPPLVPVRPTGPDSVALNVEAEYTSSTTDPNRDAVRYVFDWDDDSQDTTEYLASGALVTKAHTWTEVGTYALRVKAQDERGNWSADWSDALEVNAELDFGESYYEPFDSDVFASGSWSRTDSSVWVDIHHELLRIDPNFSYNDGAQTHSAFRLPLVVECKMKLVQGGSNYLLPNIHAVSPDSAELVDITYLSSLEHGWRFDGWTGSHTRRPSSEDEWFVVKAVLRREGGELFVRPADEASFSLVVSSEWNWPSSPVHIRLRQPWDARCEFDYVKVSFTGQNQTAGEEQTADHMGSWLGPK</sequence>
<dbReference type="Gene3D" id="2.60.40.10">
    <property type="entry name" value="Immunoglobulins"/>
    <property type="match status" value="1"/>
</dbReference>
<gene>
    <name evidence="2" type="ORF">ENN51_00390</name>
</gene>
<dbReference type="InterPro" id="IPR035986">
    <property type="entry name" value="PKD_dom_sf"/>
</dbReference>
<name>A0A7V0T3W7_UNCW3</name>
<dbReference type="EMBL" id="DSBX01000012">
    <property type="protein sequence ID" value="HDQ98732.1"/>
    <property type="molecule type" value="Genomic_DNA"/>
</dbReference>
<dbReference type="InterPro" id="IPR013783">
    <property type="entry name" value="Ig-like_fold"/>
</dbReference>
<evidence type="ECO:0008006" key="3">
    <source>
        <dbReference type="Google" id="ProtNLM"/>
    </source>
</evidence>